<evidence type="ECO:0000313" key="5">
    <source>
        <dbReference type="EMBL" id="MTU43757.1"/>
    </source>
</evidence>
<keyword evidence="4" id="KW-0804">Transcription</keyword>
<dbReference type="GO" id="GO:0003700">
    <property type="term" value="F:DNA-binding transcription factor activity"/>
    <property type="evidence" value="ECO:0007669"/>
    <property type="project" value="InterPro"/>
</dbReference>
<dbReference type="Pfam" id="PF03466">
    <property type="entry name" value="LysR_substrate"/>
    <property type="match status" value="1"/>
</dbReference>
<dbReference type="PANTHER" id="PTHR30346">
    <property type="entry name" value="TRANSCRIPTIONAL DUAL REGULATOR HCAR-RELATED"/>
    <property type="match status" value="1"/>
</dbReference>
<dbReference type="Pfam" id="PF00126">
    <property type="entry name" value="HTH_1"/>
    <property type="match status" value="1"/>
</dbReference>
<organism evidence="5 6">
    <name type="scientific">Parasutterella excrementihominis</name>
    <dbReference type="NCBI Taxonomy" id="487175"/>
    <lineage>
        <taxon>Bacteria</taxon>
        <taxon>Pseudomonadati</taxon>
        <taxon>Pseudomonadota</taxon>
        <taxon>Betaproteobacteria</taxon>
        <taxon>Burkholderiales</taxon>
        <taxon>Sutterellaceae</taxon>
        <taxon>Parasutterella</taxon>
    </lineage>
</organism>
<dbReference type="AlphaFoldDB" id="A0A6I3SC62"/>
<dbReference type="SUPFAM" id="SSF46785">
    <property type="entry name" value="Winged helix' DNA-binding domain"/>
    <property type="match status" value="1"/>
</dbReference>
<keyword evidence="3" id="KW-0238">DNA-binding</keyword>
<dbReference type="InterPro" id="IPR000847">
    <property type="entry name" value="LysR_HTH_N"/>
</dbReference>
<proteinExistence type="inferred from homology"/>
<dbReference type="PANTHER" id="PTHR30346:SF17">
    <property type="entry name" value="LYSR FAMILY TRANSCRIPTIONAL REGULATOR"/>
    <property type="match status" value="1"/>
</dbReference>
<comment type="similarity">
    <text evidence="1">Belongs to the LysR transcriptional regulatory family.</text>
</comment>
<comment type="caution">
    <text evidence="5">The sequence shown here is derived from an EMBL/GenBank/DDBJ whole genome shotgun (WGS) entry which is preliminary data.</text>
</comment>
<dbReference type="SUPFAM" id="SSF53850">
    <property type="entry name" value="Periplasmic binding protein-like II"/>
    <property type="match status" value="1"/>
</dbReference>
<dbReference type="Proteomes" id="UP000462362">
    <property type="component" value="Unassembled WGS sequence"/>
</dbReference>
<evidence type="ECO:0000256" key="4">
    <source>
        <dbReference type="ARBA" id="ARBA00023163"/>
    </source>
</evidence>
<dbReference type="Gene3D" id="3.40.190.10">
    <property type="entry name" value="Periplasmic binding protein-like II"/>
    <property type="match status" value="2"/>
</dbReference>
<dbReference type="Gene3D" id="1.10.10.10">
    <property type="entry name" value="Winged helix-like DNA-binding domain superfamily/Winged helix DNA-binding domain"/>
    <property type="match status" value="1"/>
</dbReference>
<accession>A0A6I3SC62</accession>
<dbReference type="GO" id="GO:0032993">
    <property type="term" value="C:protein-DNA complex"/>
    <property type="evidence" value="ECO:0007669"/>
    <property type="project" value="TreeGrafter"/>
</dbReference>
<dbReference type="PROSITE" id="PS50931">
    <property type="entry name" value="HTH_LYSR"/>
    <property type="match status" value="1"/>
</dbReference>
<dbReference type="RefSeq" id="WP_149879632.1">
    <property type="nucleotide sequence ID" value="NZ_CATXDL010000051.1"/>
</dbReference>
<evidence type="ECO:0000256" key="2">
    <source>
        <dbReference type="ARBA" id="ARBA00023015"/>
    </source>
</evidence>
<evidence type="ECO:0000313" key="6">
    <source>
        <dbReference type="Proteomes" id="UP000462362"/>
    </source>
</evidence>
<dbReference type="InterPro" id="IPR036390">
    <property type="entry name" value="WH_DNA-bd_sf"/>
</dbReference>
<name>A0A6I3SC62_9BURK</name>
<dbReference type="CDD" id="cd08414">
    <property type="entry name" value="PBP2_LTTR_aromatics_like"/>
    <property type="match status" value="1"/>
</dbReference>
<dbReference type="InterPro" id="IPR036388">
    <property type="entry name" value="WH-like_DNA-bd_sf"/>
</dbReference>
<evidence type="ECO:0000256" key="3">
    <source>
        <dbReference type="ARBA" id="ARBA00023125"/>
    </source>
</evidence>
<dbReference type="InterPro" id="IPR005119">
    <property type="entry name" value="LysR_subst-bd"/>
</dbReference>
<evidence type="ECO:0000256" key="1">
    <source>
        <dbReference type="ARBA" id="ARBA00009437"/>
    </source>
</evidence>
<reference evidence="5 6" key="1">
    <citation type="journal article" date="2019" name="Nat. Med.">
        <title>A library of human gut bacterial isolates paired with longitudinal multiomics data enables mechanistic microbiome research.</title>
        <authorList>
            <person name="Poyet M."/>
            <person name="Groussin M."/>
            <person name="Gibbons S.M."/>
            <person name="Avila-Pacheco J."/>
            <person name="Jiang X."/>
            <person name="Kearney S.M."/>
            <person name="Perrotta A.R."/>
            <person name="Berdy B."/>
            <person name="Zhao S."/>
            <person name="Lieberman T.D."/>
            <person name="Swanson P.K."/>
            <person name="Smith M."/>
            <person name="Roesemann S."/>
            <person name="Alexander J.E."/>
            <person name="Rich S.A."/>
            <person name="Livny J."/>
            <person name="Vlamakis H."/>
            <person name="Clish C."/>
            <person name="Bullock K."/>
            <person name="Deik A."/>
            <person name="Scott J."/>
            <person name="Pierce K.A."/>
            <person name="Xavier R.J."/>
            <person name="Alm E.J."/>
        </authorList>
    </citation>
    <scope>NUCLEOTIDE SEQUENCE [LARGE SCALE GENOMIC DNA]</scope>
    <source>
        <strain evidence="5 6">BIOML-A2</strain>
    </source>
</reference>
<protein>
    <submittedName>
        <fullName evidence="5">LysR family transcriptional regulator</fullName>
    </submittedName>
</protein>
<gene>
    <name evidence="5" type="ORF">GMD42_09025</name>
</gene>
<dbReference type="GO" id="GO:0003677">
    <property type="term" value="F:DNA binding"/>
    <property type="evidence" value="ECO:0007669"/>
    <property type="project" value="UniProtKB-KW"/>
</dbReference>
<keyword evidence="2" id="KW-0805">Transcription regulation</keyword>
<sequence length="304" mass="34659">MRRCFDYRTIRQLMLFAAVTQEKSFRRAAKRLNMSVPPLVLQIDELEARLRMKLLERTPRGVSPTAQGNALMPMIDQLVRQAEVLDYSVKQMQQNAQGILTIGANTESMLFFIPEFKKRLAALHPNISLFVKEIDSYQVETELTDGTVLIGMAFFDTLSDQRLRMANLINEKPIVLLNRNHHLAGKDGVSIKDLRNEDFVFTRRSIAPRLFDGLVGFCQEVGGFTPRIIHEVESSPRQMGFVSCGQGIAFLPESFRQWMPEYIKAETITDATPCLPLSIAWNPLIESPLRDIVAEELKQMFLAR</sequence>
<dbReference type="EMBL" id="WNCL01000028">
    <property type="protein sequence ID" value="MTU43757.1"/>
    <property type="molecule type" value="Genomic_DNA"/>
</dbReference>